<sequence>MKKNLFSRGIYISVILVYLLLDGVVNAQIQSAQSGNWSSSSTWIGGVIPNGNDAVIINANHQVTLENTAFATRNANTTVNLNGTLVASVTCVNNASMLVNGSFKLIPGGWATGNNFVYGTSSNLIFDLGAGFYEVNNTDVFWPVTNGPKNVYQATIPPTALPAGLRLNNMTRTVEGLMSVDAGIHLSNASLILNGTVQINTNGYFNDAPIYGNNSTLIYNTGLSYNNGNEWNAGGNNTIIAGLGIPQNVTIQNGTQLNMFAARGLAGNLVIKDANSKLNLGNNIGDDLFLKGNLNIQIANGLNANNRAVVFINNALQTIQSVSNPLTLPYVSLASPSGNTNVQLQTDLNITAPNGGNAISFLNSTDVLDIYSRSLTIGTTGVNNTIAGTGKFKGSNTSKLTLLGNGSIGIMSFLSNFQTLGNLTINRQAGQIAVTLGSSVVILNNLTLTNGNVELKHNYLTLGATTTLTGGSANSFVISEKSNGGGRLRKYVNAKITYFFPVGDNPNSNAGSEYTPLEITLHSGILNSSAFIEVATENAKHTTNDSPVDYLLRYWVLNSQNTVNLRYSVNAYYTNADIYGTETNSVAGQWNGVQWLEHIHIGSNILKLEGLTDFPLINEITAGNPLKGREINVRGNGLNISSGDTTPDNYDNTFFGTTLVDGGTIDKTFVIENVGNLPLSINSVTITGANASDFSIVTNPAKNILEQTSSNLIIRFNPSAIGLRNAILNIQNNDTNENPYTFAIQGGGSTAIPCSSDVIIVQQDFEDISNEPFYNYTTNVYTGSVVVSGGFAFANEALKNKYLGQESLQIFNTDAEINFNSINTSFYSNVELSFNLASLGGNAGIGTNSGDVIIVSVSTNGGAYSDEIIIIGNVNSNWSFVDGLGAASKIYSGTNTPITFQTPTGNQTTNALKTIVLSQLPAVNDLKIRFRLKSGSESRIWSVDNVMLKGTTPAKVWNGSAWSGLGTSAPDAYEKVLLAESYNTDLHGNFVTCECEITSGKSLLVTANHYVEIHNRLINYGTVTVENDGNLIQRNDASVNVGSIKVKRNANLKRLDYNYWGSSVAGQNLKAFSPGTLSTRFYTYNEADDFFYVISPTSNDFIPGKGYAIRAPNDYALTNTVFNGEFFGVPNNGVIAVNVAKTSNGYNLVANPYASNINFANFFSANSSVINNIAYYWTNVNPNPEMQGANYPNGGFLNNYAIYNASGGVPATGPAQNGSVTPNQYIKVGQGFIIQAKNNGTVVFNNSMRTNNTTAKFFNKMAKNAKEETNDRFWLQLTTPLQVANKILIAYKKEATNDFEIDYDAPHLVIGADSFYSILGEHKLAIQGRKYPLTMNEVIPLGASFYAPGNYTISLAEKEGIFTNGQAIFIKDKTNNSLVNLQTEDYTFAVQTAGEIEDRFELVFMDKVQNLGNNNTALQEIRVIDQASHYLVISKNEKILELYLSNALGNFNKKYTPKNKSILIPKSELPLPGVYFIKGKTETIWFEEKIIK</sequence>
<accession>A0A644SJH3</accession>
<evidence type="ECO:0000313" key="1">
    <source>
        <dbReference type="EMBL" id="MPL54826.1"/>
    </source>
</evidence>
<organism evidence="1">
    <name type="scientific">bioreactor metagenome</name>
    <dbReference type="NCBI Taxonomy" id="1076179"/>
    <lineage>
        <taxon>unclassified sequences</taxon>
        <taxon>metagenomes</taxon>
        <taxon>ecological metagenomes</taxon>
    </lineage>
</organism>
<dbReference type="Gene3D" id="2.60.40.10">
    <property type="entry name" value="Immunoglobulins"/>
    <property type="match status" value="1"/>
</dbReference>
<evidence type="ECO:0008006" key="2">
    <source>
        <dbReference type="Google" id="ProtNLM"/>
    </source>
</evidence>
<dbReference type="EMBL" id="VSSQ01000001">
    <property type="protein sequence ID" value="MPL54826.1"/>
    <property type="molecule type" value="Genomic_DNA"/>
</dbReference>
<reference evidence="1" key="1">
    <citation type="submission" date="2019-08" db="EMBL/GenBank/DDBJ databases">
        <authorList>
            <person name="Kucharzyk K."/>
            <person name="Murdoch R.W."/>
            <person name="Higgins S."/>
            <person name="Loffler F."/>
        </authorList>
    </citation>
    <scope>NUCLEOTIDE SEQUENCE</scope>
</reference>
<comment type="caution">
    <text evidence="1">The sequence shown here is derived from an EMBL/GenBank/DDBJ whole genome shotgun (WGS) entry which is preliminary data.</text>
</comment>
<name>A0A644SJH3_9ZZZZ</name>
<dbReference type="NCBIfam" id="NF012200">
    <property type="entry name" value="choice_anch_D"/>
    <property type="match status" value="1"/>
</dbReference>
<proteinExistence type="predicted"/>
<dbReference type="InterPro" id="IPR013783">
    <property type="entry name" value="Ig-like_fold"/>
</dbReference>
<protein>
    <recommendedName>
        <fullName evidence="2">Choice-of-anchor D domain-containing protein</fullName>
    </recommendedName>
</protein>
<gene>
    <name evidence="1" type="ORF">SDC9_00292</name>
</gene>